<dbReference type="AlphaFoldDB" id="A0A2T3LFD2"/>
<dbReference type="Proteomes" id="UP000241803">
    <property type="component" value="Unassembled WGS sequence"/>
</dbReference>
<dbReference type="EMBL" id="PYOC01000001">
    <property type="protein sequence ID" value="PSV50091.1"/>
    <property type="molecule type" value="Genomic_DNA"/>
</dbReference>
<dbReference type="Pfam" id="PF12472">
    <property type="entry name" value="DUF3693"/>
    <property type="match status" value="1"/>
</dbReference>
<accession>A0A2T3LFD2</accession>
<dbReference type="InterPro" id="IPR001387">
    <property type="entry name" value="Cro/C1-type_HTH"/>
</dbReference>
<organism evidence="1 2">
    <name type="scientific">Photobacterium indicum</name>
    <dbReference type="NCBI Taxonomy" id="81447"/>
    <lineage>
        <taxon>Bacteria</taxon>
        <taxon>Pseudomonadati</taxon>
        <taxon>Pseudomonadota</taxon>
        <taxon>Gammaproteobacteria</taxon>
        <taxon>Vibrionales</taxon>
        <taxon>Vibrionaceae</taxon>
        <taxon>Photobacterium</taxon>
    </lineage>
</organism>
<proteinExistence type="predicted"/>
<dbReference type="CDD" id="cd00093">
    <property type="entry name" value="HTH_XRE"/>
    <property type="match status" value="1"/>
</dbReference>
<reference evidence="1 2" key="1">
    <citation type="submission" date="2018-03" db="EMBL/GenBank/DDBJ databases">
        <title>Whole genome sequencing of Histamine producing bacteria.</title>
        <authorList>
            <person name="Butler K."/>
        </authorList>
    </citation>
    <scope>NUCLEOTIDE SEQUENCE [LARGE SCALE GENOMIC DNA]</scope>
    <source>
        <strain evidence="1 2">ATCC 19614</strain>
    </source>
</reference>
<gene>
    <name evidence="1" type="ORF">C9J47_05950</name>
</gene>
<protein>
    <recommendedName>
        <fullName evidence="3">Phage related protein</fullName>
    </recommendedName>
</protein>
<evidence type="ECO:0000313" key="2">
    <source>
        <dbReference type="Proteomes" id="UP000241803"/>
    </source>
</evidence>
<evidence type="ECO:0000313" key="1">
    <source>
        <dbReference type="EMBL" id="PSV50091.1"/>
    </source>
</evidence>
<keyword evidence="2" id="KW-1185">Reference proteome</keyword>
<name>A0A2T3LFD2_9GAMM</name>
<comment type="caution">
    <text evidence="1">The sequence shown here is derived from an EMBL/GenBank/DDBJ whole genome shotgun (WGS) entry which is preliminary data.</text>
</comment>
<evidence type="ECO:0008006" key="3">
    <source>
        <dbReference type="Google" id="ProtNLM"/>
    </source>
</evidence>
<sequence>MYQVQLLDAFKTAKNYIQDKQIAADLGIPKQRISEYRSGKRYMSDIQAVFLAQECKIDEKEALIGVHADRTQNSHIKQLWDEIAKKLNSQGNQLHSLGLVAILGGLSTEVKAVAQCALCTLC</sequence>
<dbReference type="RefSeq" id="WP_107252675.1">
    <property type="nucleotide sequence ID" value="NZ_PYOC01000001.1"/>
</dbReference>
<dbReference type="InterPro" id="IPR021096">
    <property type="entry name" value="Vibrio_phage_VSK_Orf152"/>
</dbReference>